<accession>A0A6A6Q1D6</accession>
<comment type="similarity">
    <text evidence="2">Belongs to the acyl-CoA dehydrogenase family.</text>
</comment>
<dbReference type="GeneID" id="54477526"/>
<dbReference type="GO" id="GO:0050660">
    <property type="term" value="F:flavin adenine dinucleotide binding"/>
    <property type="evidence" value="ECO:0007669"/>
    <property type="project" value="InterPro"/>
</dbReference>
<protein>
    <submittedName>
        <fullName evidence="7">Putative acyl-CoA dehydrogenase</fullName>
    </submittedName>
</protein>
<evidence type="ECO:0000256" key="2">
    <source>
        <dbReference type="ARBA" id="ARBA00009347"/>
    </source>
</evidence>
<dbReference type="SUPFAM" id="SSF56645">
    <property type="entry name" value="Acyl-CoA dehydrogenase NM domain-like"/>
    <property type="match status" value="1"/>
</dbReference>
<dbReference type="GO" id="GO:0003995">
    <property type="term" value="F:acyl-CoA dehydrogenase activity"/>
    <property type="evidence" value="ECO:0007669"/>
    <property type="project" value="TreeGrafter"/>
</dbReference>
<dbReference type="InterPro" id="IPR013786">
    <property type="entry name" value="AcylCoA_DH/ox_N"/>
</dbReference>
<dbReference type="Pfam" id="PF02771">
    <property type="entry name" value="Acyl-CoA_dh_N"/>
    <property type="match status" value="1"/>
</dbReference>
<dbReference type="PANTHER" id="PTHR43884">
    <property type="entry name" value="ACYL-COA DEHYDROGENASE"/>
    <property type="match status" value="1"/>
</dbReference>
<dbReference type="AlphaFoldDB" id="A0A6A6Q1D6"/>
<dbReference type="InterPro" id="IPR009100">
    <property type="entry name" value="AcylCoA_DH/oxidase_NM_dom_sf"/>
</dbReference>
<dbReference type="InterPro" id="IPR046373">
    <property type="entry name" value="Acyl-CoA_Oxase/DH_mid-dom_sf"/>
</dbReference>
<dbReference type="InterPro" id="IPR009075">
    <property type="entry name" value="AcylCo_DH/oxidase_C"/>
</dbReference>
<dbReference type="InterPro" id="IPR036250">
    <property type="entry name" value="AcylCo_DH-like_C"/>
</dbReference>
<dbReference type="EMBL" id="MU001632">
    <property type="protein sequence ID" value="KAF2486065.1"/>
    <property type="molecule type" value="Genomic_DNA"/>
</dbReference>
<dbReference type="CDD" id="cd00567">
    <property type="entry name" value="ACAD"/>
    <property type="match status" value="1"/>
</dbReference>
<organism evidence="7 8">
    <name type="scientific">Neohortaea acidophila</name>
    <dbReference type="NCBI Taxonomy" id="245834"/>
    <lineage>
        <taxon>Eukaryota</taxon>
        <taxon>Fungi</taxon>
        <taxon>Dikarya</taxon>
        <taxon>Ascomycota</taxon>
        <taxon>Pezizomycotina</taxon>
        <taxon>Dothideomycetes</taxon>
        <taxon>Dothideomycetidae</taxon>
        <taxon>Mycosphaerellales</taxon>
        <taxon>Teratosphaeriaceae</taxon>
        <taxon>Neohortaea</taxon>
    </lineage>
</organism>
<name>A0A6A6Q1D6_9PEZI</name>
<dbReference type="InterPro" id="IPR037069">
    <property type="entry name" value="AcylCoA_DH/ox_N_sf"/>
</dbReference>
<dbReference type="RefSeq" id="XP_033592634.1">
    <property type="nucleotide sequence ID" value="XM_033736524.1"/>
</dbReference>
<reference evidence="7" key="1">
    <citation type="journal article" date="2020" name="Stud. Mycol.">
        <title>101 Dothideomycetes genomes: a test case for predicting lifestyles and emergence of pathogens.</title>
        <authorList>
            <person name="Haridas S."/>
            <person name="Albert R."/>
            <person name="Binder M."/>
            <person name="Bloem J."/>
            <person name="Labutti K."/>
            <person name="Salamov A."/>
            <person name="Andreopoulos B."/>
            <person name="Baker S."/>
            <person name="Barry K."/>
            <person name="Bills G."/>
            <person name="Bluhm B."/>
            <person name="Cannon C."/>
            <person name="Castanera R."/>
            <person name="Culley D."/>
            <person name="Daum C."/>
            <person name="Ezra D."/>
            <person name="Gonzalez J."/>
            <person name="Henrissat B."/>
            <person name="Kuo A."/>
            <person name="Liang C."/>
            <person name="Lipzen A."/>
            <person name="Lutzoni F."/>
            <person name="Magnuson J."/>
            <person name="Mondo S."/>
            <person name="Nolan M."/>
            <person name="Ohm R."/>
            <person name="Pangilinan J."/>
            <person name="Park H.-J."/>
            <person name="Ramirez L."/>
            <person name="Alfaro M."/>
            <person name="Sun H."/>
            <person name="Tritt A."/>
            <person name="Yoshinaga Y."/>
            <person name="Zwiers L.-H."/>
            <person name="Turgeon B."/>
            <person name="Goodwin S."/>
            <person name="Spatafora J."/>
            <person name="Crous P."/>
            <person name="Grigoriev I."/>
        </authorList>
    </citation>
    <scope>NUCLEOTIDE SEQUENCE</scope>
    <source>
        <strain evidence="7">CBS 113389</strain>
    </source>
</reference>
<evidence type="ECO:0000313" key="8">
    <source>
        <dbReference type="Proteomes" id="UP000799767"/>
    </source>
</evidence>
<evidence type="ECO:0000256" key="1">
    <source>
        <dbReference type="ARBA" id="ARBA00001974"/>
    </source>
</evidence>
<keyword evidence="4" id="KW-0274">FAD</keyword>
<dbReference type="Pfam" id="PF00441">
    <property type="entry name" value="Acyl-CoA_dh_1"/>
    <property type="match status" value="1"/>
</dbReference>
<dbReference type="GO" id="GO:0033539">
    <property type="term" value="P:fatty acid beta-oxidation using acyl-CoA dehydrogenase"/>
    <property type="evidence" value="ECO:0007669"/>
    <property type="project" value="TreeGrafter"/>
</dbReference>
<dbReference type="SUPFAM" id="SSF47203">
    <property type="entry name" value="Acyl-CoA dehydrogenase C-terminal domain-like"/>
    <property type="match status" value="1"/>
</dbReference>
<feature type="domain" description="Acyl-CoA dehydrogenase/oxidase C-terminal" evidence="5">
    <location>
        <begin position="261"/>
        <end position="405"/>
    </location>
</feature>
<dbReference type="Gene3D" id="1.20.140.10">
    <property type="entry name" value="Butyryl-CoA Dehydrogenase, subunit A, domain 3"/>
    <property type="match status" value="1"/>
</dbReference>
<evidence type="ECO:0000313" key="7">
    <source>
        <dbReference type="EMBL" id="KAF2486065.1"/>
    </source>
</evidence>
<dbReference type="Gene3D" id="1.10.540.10">
    <property type="entry name" value="Acyl-CoA dehydrogenase/oxidase, N-terminal domain"/>
    <property type="match status" value="1"/>
</dbReference>
<comment type="cofactor">
    <cofactor evidence="1">
        <name>FAD</name>
        <dbReference type="ChEBI" id="CHEBI:57692"/>
    </cofactor>
</comment>
<keyword evidence="8" id="KW-1185">Reference proteome</keyword>
<dbReference type="Proteomes" id="UP000799767">
    <property type="component" value="Unassembled WGS sequence"/>
</dbReference>
<feature type="domain" description="Acyl-CoA dehydrogenase/oxidase N-terminal" evidence="6">
    <location>
        <begin position="7"/>
        <end position="122"/>
    </location>
</feature>
<dbReference type="OrthoDB" id="10016597at2759"/>
<evidence type="ECO:0000256" key="3">
    <source>
        <dbReference type="ARBA" id="ARBA00022630"/>
    </source>
</evidence>
<dbReference type="GO" id="GO:0046359">
    <property type="term" value="P:butyrate catabolic process"/>
    <property type="evidence" value="ECO:0007669"/>
    <property type="project" value="TreeGrafter"/>
</dbReference>
<evidence type="ECO:0000259" key="6">
    <source>
        <dbReference type="Pfam" id="PF02771"/>
    </source>
</evidence>
<proteinExistence type="inferred from homology"/>
<evidence type="ECO:0000256" key="4">
    <source>
        <dbReference type="ARBA" id="ARBA00022827"/>
    </source>
</evidence>
<dbReference type="PANTHER" id="PTHR43884:SF12">
    <property type="entry name" value="ISOVALERYL-COA DEHYDROGENASE, MITOCHONDRIAL-RELATED"/>
    <property type="match status" value="1"/>
</dbReference>
<evidence type="ECO:0000259" key="5">
    <source>
        <dbReference type="Pfam" id="PF00441"/>
    </source>
</evidence>
<keyword evidence="3" id="KW-0285">Flavoprotein</keyword>
<gene>
    <name evidence="7" type="ORF">BDY17DRAFT_320892</name>
</gene>
<sequence length="421" mass="45740">MLDFTLSDKQKELRNGSRAYAAKVLTGAHAVYSKKPDQKERFRSIRSFYRTAVAAGQIKGQIPVPLGGACESLLDAAIILEELYATDPSVTLTVAATGLGLTPLIMSGHAKLQKKYFAPFLKDEGEPLASLVHSEPGGTANWLEKGAKGLQTTARKEGNEWLIDGEKVWTTNSGGWDGKGADLQCVVCRQTEGEFADPSQAIIILLVDREIVAQNGPNAYEILAEPDLMGHPATTGPHSKFTDFRVPEENVLAAGEAAATLVEQSFTASAALVGAFSVSVMRAAFTAALDFAKKDSRGGTVPLIQRQSVADLLINIKMRMDSCRLLTWKALYSLENGPGDFKARQELCLESKIFASDNCVKCVTDAMSAVGMLSYRTDQPFARLLNDAMCLPLFDGGNIGIRRRQMEKIFQQEDYDPMSAF</sequence>
<dbReference type="Gene3D" id="2.40.110.10">
    <property type="entry name" value="Butyryl-CoA Dehydrogenase, subunit A, domain 2"/>
    <property type="match status" value="1"/>
</dbReference>